<protein>
    <recommendedName>
        <fullName evidence="3">DRBM domain-containing protein</fullName>
    </recommendedName>
</protein>
<feature type="non-terminal residue" evidence="4">
    <location>
        <position position="196"/>
    </location>
</feature>
<evidence type="ECO:0000256" key="1">
    <source>
        <dbReference type="PROSITE-ProRule" id="PRU00266"/>
    </source>
</evidence>
<sequence length="196" mass="21429">MKFGKMKKIVRNTSHSDTLFTSQNVPINNDEIEGQQLQNQNSSAPMTAQENQAFQNIQQKVLDAKTSDTMVASSHTGSTATVAPQNGSTTPYGKDITHTEAQTTTLHQSPHVDIAATDDAVLELPPGKNAISVLNEMYLTKIKYIEKKIGDVHTPEFECSVVVEGQTFIGLGKQKKVAKKNVAETVLLDLMQVCEK</sequence>
<dbReference type="InterPro" id="IPR014720">
    <property type="entry name" value="dsRBD_dom"/>
</dbReference>
<dbReference type="GO" id="GO:0003723">
    <property type="term" value="F:RNA binding"/>
    <property type="evidence" value="ECO:0007669"/>
    <property type="project" value="UniProtKB-UniRule"/>
</dbReference>
<dbReference type="Pfam" id="PF00035">
    <property type="entry name" value="dsrm"/>
    <property type="match status" value="1"/>
</dbReference>
<dbReference type="Proteomes" id="UP001497623">
    <property type="component" value="Unassembled WGS sequence"/>
</dbReference>
<evidence type="ECO:0000259" key="3">
    <source>
        <dbReference type="PROSITE" id="PS50137"/>
    </source>
</evidence>
<keyword evidence="1" id="KW-0694">RNA-binding</keyword>
<comment type="caution">
    <text evidence="4">The sequence shown here is derived from an EMBL/GenBank/DDBJ whole genome shotgun (WGS) entry which is preliminary data.</text>
</comment>
<evidence type="ECO:0000256" key="2">
    <source>
        <dbReference type="SAM" id="MobiDB-lite"/>
    </source>
</evidence>
<evidence type="ECO:0000313" key="5">
    <source>
        <dbReference type="Proteomes" id="UP001497623"/>
    </source>
</evidence>
<dbReference type="SMART" id="SM00358">
    <property type="entry name" value="DSRM"/>
    <property type="match status" value="1"/>
</dbReference>
<dbReference type="AlphaFoldDB" id="A0AAV2SKV7"/>
<gene>
    <name evidence="4" type="ORF">MNOR_LOCUS37394</name>
</gene>
<dbReference type="Gene3D" id="3.30.160.20">
    <property type="match status" value="1"/>
</dbReference>
<accession>A0AAV2SKV7</accession>
<feature type="region of interest" description="Disordered" evidence="2">
    <location>
        <begin position="1"/>
        <end position="22"/>
    </location>
</feature>
<keyword evidence="5" id="KW-1185">Reference proteome</keyword>
<organism evidence="4 5">
    <name type="scientific">Meganyctiphanes norvegica</name>
    <name type="common">Northern krill</name>
    <name type="synonym">Thysanopoda norvegica</name>
    <dbReference type="NCBI Taxonomy" id="48144"/>
    <lineage>
        <taxon>Eukaryota</taxon>
        <taxon>Metazoa</taxon>
        <taxon>Ecdysozoa</taxon>
        <taxon>Arthropoda</taxon>
        <taxon>Crustacea</taxon>
        <taxon>Multicrustacea</taxon>
        <taxon>Malacostraca</taxon>
        <taxon>Eumalacostraca</taxon>
        <taxon>Eucarida</taxon>
        <taxon>Euphausiacea</taxon>
        <taxon>Euphausiidae</taxon>
        <taxon>Meganyctiphanes</taxon>
    </lineage>
</organism>
<feature type="compositionally biased region" description="Basic residues" evidence="2">
    <location>
        <begin position="1"/>
        <end position="10"/>
    </location>
</feature>
<reference evidence="4 5" key="1">
    <citation type="submission" date="2024-05" db="EMBL/GenBank/DDBJ databases">
        <authorList>
            <person name="Wallberg A."/>
        </authorList>
    </citation>
    <scope>NUCLEOTIDE SEQUENCE [LARGE SCALE GENOMIC DNA]</scope>
</reference>
<name>A0AAV2SKV7_MEGNR</name>
<proteinExistence type="predicted"/>
<feature type="compositionally biased region" description="Polar residues" evidence="2">
    <location>
        <begin position="11"/>
        <end position="22"/>
    </location>
</feature>
<dbReference type="PROSITE" id="PS50137">
    <property type="entry name" value="DS_RBD"/>
    <property type="match status" value="1"/>
</dbReference>
<dbReference type="SUPFAM" id="SSF54768">
    <property type="entry name" value="dsRNA-binding domain-like"/>
    <property type="match status" value="1"/>
</dbReference>
<evidence type="ECO:0000313" key="4">
    <source>
        <dbReference type="EMBL" id="CAL4198803.1"/>
    </source>
</evidence>
<dbReference type="EMBL" id="CAXKWB010074905">
    <property type="protein sequence ID" value="CAL4198803.1"/>
    <property type="molecule type" value="Genomic_DNA"/>
</dbReference>
<feature type="domain" description="DRBM" evidence="3">
    <location>
        <begin position="143"/>
        <end position="192"/>
    </location>
</feature>